<proteinExistence type="inferred from homology"/>
<dbReference type="Proteomes" id="UP000051330">
    <property type="component" value="Unassembled WGS sequence"/>
</dbReference>
<dbReference type="SUPFAM" id="SSF54975">
    <property type="entry name" value="Acylphosphatase/BLUF domain-like"/>
    <property type="match status" value="1"/>
</dbReference>
<dbReference type="OrthoDB" id="9808093at2"/>
<dbReference type="InterPro" id="IPR001792">
    <property type="entry name" value="Acylphosphatase-like_dom"/>
</dbReference>
<dbReference type="PANTHER" id="PTHR47268">
    <property type="entry name" value="ACYLPHOSPHATASE"/>
    <property type="match status" value="1"/>
</dbReference>
<comment type="similarity">
    <text evidence="1 6">Belongs to the acylphosphatase family.</text>
</comment>
<dbReference type="PANTHER" id="PTHR47268:SF4">
    <property type="entry name" value="ACYLPHOSPHATASE"/>
    <property type="match status" value="1"/>
</dbReference>
<dbReference type="EMBL" id="AZEC01000005">
    <property type="protein sequence ID" value="KRL12894.1"/>
    <property type="molecule type" value="Genomic_DNA"/>
</dbReference>
<feature type="domain" description="Acylphosphatase-like" evidence="7">
    <location>
        <begin position="3"/>
        <end position="91"/>
    </location>
</feature>
<dbReference type="STRING" id="1423792.FD09_GL002433"/>
<dbReference type="PATRIC" id="fig|1423792.3.peg.2481"/>
<feature type="active site" evidence="5">
    <location>
        <position position="18"/>
    </location>
</feature>
<keyword evidence="5" id="KW-0378">Hydrolase</keyword>
<sequence length="91" mass="9808">MRAVSLHVYGRVQGVGFRWLTKMVADQLGVTGFVENKADGSVYIEAAGEEQPLDKFIGAVKASPTPSGHVTNVDMVELSPLPNYKGFRVTA</sequence>
<dbReference type="Gene3D" id="3.30.70.100">
    <property type="match status" value="1"/>
</dbReference>
<name>A0A0R1MXD0_9LACO</name>
<dbReference type="InterPro" id="IPR020456">
    <property type="entry name" value="Acylphosphatase"/>
</dbReference>
<gene>
    <name evidence="8" type="ORF">FD09_GL002433</name>
</gene>
<dbReference type="RefSeq" id="WP_057819721.1">
    <property type="nucleotide sequence ID" value="NZ_AZEC01000005.1"/>
</dbReference>
<evidence type="ECO:0000256" key="5">
    <source>
        <dbReference type="PROSITE-ProRule" id="PRU00520"/>
    </source>
</evidence>
<comment type="caution">
    <text evidence="8">The sequence shown here is derived from an EMBL/GenBank/DDBJ whole genome shotgun (WGS) entry which is preliminary data.</text>
</comment>
<comment type="catalytic activity">
    <reaction evidence="4 5">
        <text>an acyl phosphate + H2O = a carboxylate + phosphate + H(+)</text>
        <dbReference type="Rhea" id="RHEA:14965"/>
        <dbReference type="ChEBI" id="CHEBI:15377"/>
        <dbReference type="ChEBI" id="CHEBI:15378"/>
        <dbReference type="ChEBI" id="CHEBI:29067"/>
        <dbReference type="ChEBI" id="CHEBI:43474"/>
        <dbReference type="ChEBI" id="CHEBI:59918"/>
        <dbReference type="EC" id="3.6.1.7"/>
    </reaction>
</comment>
<evidence type="ECO:0000259" key="7">
    <source>
        <dbReference type="PROSITE" id="PS51160"/>
    </source>
</evidence>
<dbReference type="Pfam" id="PF00708">
    <property type="entry name" value="Acylphosphatase"/>
    <property type="match status" value="1"/>
</dbReference>
<evidence type="ECO:0000256" key="4">
    <source>
        <dbReference type="ARBA" id="ARBA00047645"/>
    </source>
</evidence>
<evidence type="ECO:0000256" key="3">
    <source>
        <dbReference type="ARBA" id="ARBA00015991"/>
    </source>
</evidence>
<evidence type="ECO:0000256" key="1">
    <source>
        <dbReference type="ARBA" id="ARBA00005614"/>
    </source>
</evidence>
<evidence type="ECO:0000313" key="8">
    <source>
        <dbReference type="EMBL" id="KRL12894.1"/>
    </source>
</evidence>
<evidence type="ECO:0000256" key="2">
    <source>
        <dbReference type="ARBA" id="ARBA00012150"/>
    </source>
</evidence>
<reference evidence="8 9" key="1">
    <citation type="journal article" date="2015" name="Genome Announc.">
        <title>Expanding the biotechnology potential of lactobacilli through comparative genomics of 213 strains and associated genera.</title>
        <authorList>
            <person name="Sun Z."/>
            <person name="Harris H.M."/>
            <person name="McCann A."/>
            <person name="Guo C."/>
            <person name="Argimon S."/>
            <person name="Zhang W."/>
            <person name="Yang X."/>
            <person name="Jeffery I.B."/>
            <person name="Cooney J.C."/>
            <person name="Kagawa T.F."/>
            <person name="Liu W."/>
            <person name="Song Y."/>
            <person name="Salvetti E."/>
            <person name="Wrobel A."/>
            <person name="Rasinkangas P."/>
            <person name="Parkhill J."/>
            <person name="Rea M.C."/>
            <person name="O'Sullivan O."/>
            <person name="Ritari J."/>
            <person name="Douillard F.P."/>
            <person name="Paul Ross R."/>
            <person name="Yang R."/>
            <person name="Briner A.E."/>
            <person name="Felis G.E."/>
            <person name="de Vos W.M."/>
            <person name="Barrangou R."/>
            <person name="Klaenhammer T.R."/>
            <person name="Caufield P.W."/>
            <person name="Cui Y."/>
            <person name="Zhang H."/>
            <person name="O'Toole P.W."/>
        </authorList>
    </citation>
    <scope>NUCLEOTIDE SEQUENCE [LARGE SCALE GENOMIC DNA]</scope>
    <source>
        <strain evidence="8 9">DSM 12744</strain>
    </source>
</reference>
<dbReference type="PRINTS" id="PR00112">
    <property type="entry name" value="ACYLPHPHTASE"/>
</dbReference>
<dbReference type="GO" id="GO:0003998">
    <property type="term" value="F:acylphosphatase activity"/>
    <property type="evidence" value="ECO:0007669"/>
    <property type="project" value="UniProtKB-EC"/>
</dbReference>
<dbReference type="PROSITE" id="PS00150">
    <property type="entry name" value="ACYLPHOSPHATASE_1"/>
    <property type="match status" value="1"/>
</dbReference>
<dbReference type="AlphaFoldDB" id="A0A0R1MXD0"/>
<evidence type="ECO:0000256" key="6">
    <source>
        <dbReference type="RuleBase" id="RU004168"/>
    </source>
</evidence>
<dbReference type="EC" id="3.6.1.7" evidence="2 5"/>
<dbReference type="InterPro" id="IPR017968">
    <property type="entry name" value="Acylphosphatase_CS"/>
</dbReference>
<dbReference type="InterPro" id="IPR036046">
    <property type="entry name" value="Acylphosphatase-like_dom_sf"/>
</dbReference>
<dbReference type="PROSITE" id="PS51160">
    <property type="entry name" value="ACYLPHOSPHATASE_3"/>
    <property type="match status" value="1"/>
</dbReference>
<accession>A0A0R1MXD0</accession>
<protein>
    <recommendedName>
        <fullName evidence="3 5">acylphosphatase</fullName>
        <ecNumber evidence="2 5">3.6.1.7</ecNumber>
    </recommendedName>
</protein>
<evidence type="ECO:0000313" key="9">
    <source>
        <dbReference type="Proteomes" id="UP000051330"/>
    </source>
</evidence>
<keyword evidence="9" id="KW-1185">Reference proteome</keyword>
<organism evidence="8 9">
    <name type="scientific">Schleiferilactobacillus perolens DSM 12744</name>
    <dbReference type="NCBI Taxonomy" id="1423792"/>
    <lineage>
        <taxon>Bacteria</taxon>
        <taxon>Bacillati</taxon>
        <taxon>Bacillota</taxon>
        <taxon>Bacilli</taxon>
        <taxon>Lactobacillales</taxon>
        <taxon>Lactobacillaceae</taxon>
        <taxon>Schleiferilactobacillus</taxon>
    </lineage>
</organism>
<feature type="active site" evidence="5">
    <location>
        <position position="36"/>
    </location>
</feature>